<protein>
    <submittedName>
        <fullName evidence="2">Uncharacterized protein</fullName>
    </submittedName>
</protein>
<gene>
    <name evidence="2" type="ORF">AFCDBAGC_2702</name>
</gene>
<organism evidence="2 3">
    <name type="scientific">Methylobacterium cerastii</name>
    <dbReference type="NCBI Taxonomy" id="932741"/>
    <lineage>
        <taxon>Bacteria</taxon>
        <taxon>Pseudomonadati</taxon>
        <taxon>Pseudomonadota</taxon>
        <taxon>Alphaproteobacteria</taxon>
        <taxon>Hyphomicrobiales</taxon>
        <taxon>Methylobacteriaceae</taxon>
        <taxon>Methylobacterium</taxon>
    </lineage>
</organism>
<reference evidence="2 3" key="1">
    <citation type="journal article" date="2021" name="Front. Microbiol.">
        <title>Comprehensive Comparative Genomics and Phenotyping of Methylobacterium Species.</title>
        <authorList>
            <person name="Alessa O."/>
            <person name="Ogura Y."/>
            <person name="Fujitani Y."/>
            <person name="Takami H."/>
            <person name="Hayashi T."/>
            <person name="Sahin N."/>
            <person name="Tani A."/>
        </authorList>
    </citation>
    <scope>NUCLEOTIDE SEQUENCE [LARGE SCALE GENOMIC DNA]</scope>
    <source>
        <strain evidence="2 3">DSM 23679</strain>
    </source>
</reference>
<accession>A0ABQ4QHX0</accession>
<keyword evidence="3" id="KW-1185">Reference proteome</keyword>
<comment type="caution">
    <text evidence="2">The sequence shown here is derived from an EMBL/GenBank/DDBJ whole genome shotgun (WGS) entry which is preliminary data.</text>
</comment>
<proteinExistence type="predicted"/>
<evidence type="ECO:0000256" key="1">
    <source>
        <dbReference type="SAM" id="MobiDB-lite"/>
    </source>
</evidence>
<dbReference type="Proteomes" id="UP001055117">
    <property type="component" value="Unassembled WGS sequence"/>
</dbReference>
<feature type="region of interest" description="Disordered" evidence="1">
    <location>
        <begin position="131"/>
        <end position="154"/>
    </location>
</feature>
<evidence type="ECO:0000313" key="2">
    <source>
        <dbReference type="EMBL" id="GJD44833.1"/>
    </source>
</evidence>
<evidence type="ECO:0000313" key="3">
    <source>
        <dbReference type="Proteomes" id="UP001055117"/>
    </source>
</evidence>
<dbReference type="EMBL" id="BPQG01000039">
    <property type="protein sequence ID" value="GJD44833.1"/>
    <property type="molecule type" value="Genomic_DNA"/>
</dbReference>
<sequence>MADLRTQDGEDFGQQLGIELPRELVGLTILRGGTIGGEVGRDPVAHPFGRIAEINEAGPQRADGHVRGFGAVAIRGLGQGQAAVLLDRLDADCAVAVAAGQDHAYRTRALVKGQGSQEEVDRFGLTDRRPERLQGQPSACNAHDGPGRHDVDAARSDRHTVGGSLDLKRREAGQHVREQAFVLSTEMRDDDEGGPERLRHSTEEALHRFDAACGRADADDREVVLVHHRVLNLRIDTAPFIGAQHHAFLPDVEDGRADQTSCVASCTT</sequence>
<feature type="compositionally biased region" description="Basic and acidic residues" evidence="1">
    <location>
        <begin position="145"/>
        <end position="154"/>
    </location>
</feature>
<name>A0ABQ4QHX0_9HYPH</name>